<dbReference type="AlphaFoldDB" id="A0A3G8YDN8"/>
<dbReference type="InterPro" id="IPR029058">
    <property type="entry name" value="AB_hydrolase_fold"/>
</dbReference>
<dbReference type="SUPFAM" id="SSF53474">
    <property type="entry name" value="alpha/beta-Hydrolases"/>
    <property type="match status" value="1"/>
</dbReference>
<sequence length="280" mass="29342">MRSRLFTLLLGLTLSGAAAMNGLPSSALSAPALTPTTLSAFAGQSVYLLPEDGVLLVPPGCRTQACPLLTLSHTRGRTPLELLNSPSFQPFVRRLLAAKLPVLLSAEGGPDGWGGPEALWQLTRDHTLSRSVFKFSGRTYALGVSMGGMSALRAAVDAVFEVQGLILIDGRVNLKDAWLSGKSRKPELSAAYGLGGRPPAAHEDPLGSLPKSFRLPLLVFGSPQDETVNFARNGAALYAKAAGSGSSLIRTAGPHLGGSHLSPQVADQVVAFVQELQARK</sequence>
<keyword evidence="3" id="KW-1185">Reference proteome</keyword>
<feature type="chain" id="PRO_5018133432" evidence="1">
    <location>
        <begin position="30"/>
        <end position="280"/>
    </location>
</feature>
<name>A0A3G8YDN8_9DEIO</name>
<gene>
    <name evidence="2" type="ORF">EHF33_12770</name>
</gene>
<dbReference type="EMBL" id="CP034183">
    <property type="protein sequence ID" value="AZI43509.1"/>
    <property type="molecule type" value="Genomic_DNA"/>
</dbReference>
<reference evidence="2 3" key="1">
    <citation type="submission" date="2018-11" db="EMBL/GenBank/DDBJ databases">
        <title>Deinococcus shelandsis sp. nov., isolated from South Shetland Islands soil of Antarctica.</title>
        <authorList>
            <person name="Tian J."/>
        </authorList>
    </citation>
    <scope>NUCLEOTIDE SEQUENCE [LARGE SCALE GENOMIC DNA]</scope>
    <source>
        <strain evidence="2 3">S14-83T</strain>
    </source>
</reference>
<evidence type="ECO:0000256" key="1">
    <source>
        <dbReference type="SAM" id="SignalP"/>
    </source>
</evidence>
<feature type="signal peptide" evidence="1">
    <location>
        <begin position="1"/>
        <end position="29"/>
    </location>
</feature>
<keyword evidence="2" id="KW-0378">Hydrolase</keyword>
<dbReference type="Proteomes" id="UP000276417">
    <property type="component" value="Chromosome 1"/>
</dbReference>
<dbReference type="KEGG" id="dph:EHF33_12770"/>
<dbReference type="GO" id="GO:0016787">
    <property type="term" value="F:hydrolase activity"/>
    <property type="evidence" value="ECO:0007669"/>
    <property type="project" value="UniProtKB-KW"/>
</dbReference>
<accession>A0A3G8YDN8</accession>
<organism evidence="2 3">
    <name type="scientific">Deinococcus psychrotolerans</name>
    <dbReference type="NCBI Taxonomy" id="2489213"/>
    <lineage>
        <taxon>Bacteria</taxon>
        <taxon>Thermotogati</taxon>
        <taxon>Deinococcota</taxon>
        <taxon>Deinococci</taxon>
        <taxon>Deinococcales</taxon>
        <taxon>Deinococcaceae</taxon>
        <taxon>Deinococcus</taxon>
    </lineage>
</organism>
<proteinExistence type="predicted"/>
<evidence type="ECO:0000313" key="2">
    <source>
        <dbReference type="EMBL" id="AZI43509.1"/>
    </source>
</evidence>
<protein>
    <submittedName>
        <fullName evidence="2">Alpha/beta hydrolase</fullName>
    </submittedName>
</protein>
<dbReference type="OrthoDB" id="7814449at2"/>
<dbReference type="RefSeq" id="WP_124872203.1">
    <property type="nucleotide sequence ID" value="NZ_CP034183.1"/>
</dbReference>
<evidence type="ECO:0000313" key="3">
    <source>
        <dbReference type="Proteomes" id="UP000276417"/>
    </source>
</evidence>
<keyword evidence="1" id="KW-0732">Signal</keyword>
<dbReference type="Gene3D" id="3.40.50.1820">
    <property type="entry name" value="alpha/beta hydrolase"/>
    <property type="match status" value="1"/>
</dbReference>